<evidence type="ECO:0000313" key="2">
    <source>
        <dbReference type="Proteomes" id="UP000578352"/>
    </source>
</evidence>
<name>A0A853CRL6_9MICO</name>
<dbReference type="RefSeq" id="WP_179604205.1">
    <property type="nucleotide sequence ID" value="NZ_BAABEH010000001.1"/>
</dbReference>
<comment type="caution">
    <text evidence="1">The sequence shown here is derived from an EMBL/GenBank/DDBJ whole genome shotgun (WGS) entry which is preliminary data.</text>
</comment>
<accession>A0A853CRL6</accession>
<dbReference type="AlphaFoldDB" id="A0A853CRL6"/>
<dbReference type="InterPro" id="IPR027417">
    <property type="entry name" value="P-loop_NTPase"/>
</dbReference>
<sequence>MLEAPLRRKLPVDDFQDWPAWRALVVAALLSIHDAVGGTIVVPQTVLVEEYWDEIVDGLARGGVGVEAVTLVAGRAELEERIRADTVESSAAEWRLRRLADFETAEWLTRRTRLVSTVGRSPEQVAGRILDGALGGAGVRS</sequence>
<proteinExistence type="predicted"/>
<dbReference type="Gene3D" id="3.40.50.300">
    <property type="entry name" value="P-loop containing nucleotide triphosphate hydrolases"/>
    <property type="match status" value="1"/>
</dbReference>
<reference evidence="1 2" key="1">
    <citation type="submission" date="2020-07" db="EMBL/GenBank/DDBJ databases">
        <title>Sequencing the genomes of 1000 actinobacteria strains.</title>
        <authorList>
            <person name="Klenk H.-P."/>
        </authorList>
    </citation>
    <scope>NUCLEOTIDE SEQUENCE [LARGE SCALE GENOMIC DNA]</scope>
    <source>
        <strain evidence="1 2">DSM 15165</strain>
    </source>
</reference>
<protein>
    <submittedName>
        <fullName evidence="1">Uncharacterized protein</fullName>
    </submittedName>
</protein>
<gene>
    <name evidence="1" type="ORF">HNR13_000408</name>
</gene>
<organism evidence="1 2">
    <name type="scientific">Leifsonia shinshuensis</name>
    <dbReference type="NCBI Taxonomy" id="150026"/>
    <lineage>
        <taxon>Bacteria</taxon>
        <taxon>Bacillati</taxon>
        <taxon>Actinomycetota</taxon>
        <taxon>Actinomycetes</taxon>
        <taxon>Micrococcales</taxon>
        <taxon>Microbacteriaceae</taxon>
        <taxon>Leifsonia</taxon>
    </lineage>
</organism>
<dbReference type="EMBL" id="JACCFL010000001">
    <property type="protein sequence ID" value="NYJ22121.1"/>
    <property type="molecule type" value="Genomic_DNA"/>
</dbReference>
<evidence type="ECO:0000313" key="1">
    <source>
        <dbReference type="EMBL" id="NYJ22121.1"/>
    </source>
</evidence>
<dbReference type="Proteomes" id="UP000578352">
    <property type="component" value="Unassembled WGS sequence"/>
</dbReference>